<dbReference type="AlphaFoldDB" id="A0A2N3IEL7"/>
<organism evidence="2 3">
    <name type="scientific">Labilibaculum manganireducens</name>
    <dbReference type="NCBI Taxonomy" id="1940525"/>
    <lineage>
        <taxon>Bacteria</taxon>
        <taxon>Pseudomonadati</taxon>
        <taxon>Bacteroidota</taxon>
        <taxon>Bacteroidia</taxon>
        <taxon>Marinilabiliales</taxon>
        <taxon>Marinifilaceae</taxon>
        <taxon>Labilibaculum</taxon>
    </lineage>
</organism>
<dbReference type="EMBL" id="MVDE01000003">
    <property type="protein sequence ID" value="PKQ68735.1"/>
    <property type="molecule type" value="Genomic_DNA"/>
</dbReference>
<name>A0A2N3IEL7_9BACT</name>
<reference evidence="2 3" key="1">
    <citation type="journal article" date="2017" name="Front. Microbiol.">
        <title>Labilibaculum manganireducens gen. nov., sp. nov. and Labilibaculum filiforme sp. nov., Novel Bacteroidetes Isolated from Subsurface Sediments of the Baltic Sea.</title>
        <authorList>
            <person name="Vandieken V."/>
            <person name="Marshall I.P."/>
            <person name="Niemann H."/>
            <person name="Engelen B."/>
            <person name="Cypionka H."/>
        </authorList>
    </citation>
    <scope>NUCLEOTIDE SEQUENCE [LARGE SCALE GENOMIC DNA]</scope>
    <source>
        <strain evidence="2 3">59.10-2M</strain>
    </source>
</reference>
<comment type="caution">
    <text evidence="2">The sequence shown here is derived from an EMBL/GenBank/DDBJ whole genome shotgun (WGS) entry which is preliminary data.</text>
</comment>
<sequence>MREPAPSPSGEGWGEVRKSSKKYQVTRKKSAADPLPRALARGYKEQGQDSKFQGTRNKDKVESKQKRELQPSNCHVL</sequence>
<protein>
    <submittedName>
        <fullName evidence="2">Uncharacterized protein</fullName>
    </submittedName>
</protein>
<evidence type="ECO:0000313" key="3">
    <source>
        <dbReference type="Proteomes" id="UP000233618"/>
    </source>
</evidence>
<evidence type="ECO:0000256" key="1">
    <source>
        <dbReference type="SAM" id="MobiDB-lite"/>
    </source>
</evidence>
<feature type="region of interest" description="Disordered" evidence="1">
    <location>
        <begin position="1"/>
        <end position="77"/>
    </location>
</feature>
<keyword evidence="3" id="KW-1185">Reference proteome</keyword>
<proteinExistence type="predicted"/>
<dbReference type="Proteomes" id="UP000233618">
    <property type="component" value="Unassembled WGS sequence"/>
</dbReference>
<evidence type="ECO:0000313" key="2">
    <source>
        <dbReference type="EMBL" id="PKQ68735.1"/>
    </source>
</evidence>
<feature type="compositionally biased region" description="Basic and acidic residues" evidence="1">
    <location>
        <begin position="56"/>
        <end position="69"/>
    </location>
</feature>
<feature type="compositionally biased region" description="Basic residues" evidence="1">
    <location>
        <begin position="19"/>
        <end position="29"/>
    </location>
</feature>
<accession>A0A2N3IEL7</accession>
<gene>
    <name evidence="2" type="ORF">BZG01_03180</name>
</gene>